<sequence>MEDILYIAFSILDSLAALFLMFRIFRFPFKEYIKETIAIATIISLESYFVRVVIKLPDLDPIIQAWIYVIALRFICKFSWRRAQVVSLIGYLGFMAIQLSSFLILDLLDIVVYADTQLLGGLGTYLIQITSEILCFIIGWLIYRNGFSFMPRPPHDLRINEKISGTNWFILILGNVVIYVTLYWILNFHSILIIPVVILTYAILLFYYREKDRMR</sequence>
<gene>
    <name evidence="2" type="ORF">ACEU3E_06165</name>
</gene>
<dbReference type="Proteomes" id="UP001575622">
    <property type="component" value="Unassembled WGS sequence"/>
</dbReference>
<evidence type="ECO:0000256" key="1">
    <source>
        <dbReference type="SAM" id="Phobius"/>
    </source>
</evidence>
<feature type="transmembrane region" description="Helical" evidence="1">
    <location>
        <begin position="85"/>
        <end position="105"/>
    </location>
</feature>
<feature type="transmembrane region" description="Helical" evidence="1">
    <location>
        <begin position="191"/>
        <end position="208"/>
    </location>
</feature>
<proteinExistence type="predicted"/>
<keyword evidence="1" id="KW-1133">Transmembrane helix</keyword>
<keyword evidence="1" id="KW-0812">Transmembrane</keyword>
<keyword evidence="1" id="KW-0472">Membrane</keyword>
<dbReference type="EMBL" id="JBHDLN010000003">
    <property type="protein sequence ID" value="MFB0841744.1"/>
    <property type="molecule type" value="Genomic_DNA"/>
</dbReference>
<keyword evidence="3" id="KW-1185">Reference proteome</keyword>
<protein>
    <submittedName>
        <fullName evidence="2">Uncharacterized protein</fullName>
    </submittedName>
</protein>
<feature type="transmembrane region" description="Helical" evidence="1">
    <location>
        <begin position="164"/>
        <end position="185"/>
    </location>
</feature>
<evidence type="ECO:0000313" key="3">
    <source>
        <dbReference type="Proteomes" id="UP001575622"/>
    </source>
</evidence>
<feature type="transmembrane region" description="Helical" evidence="1">
    <location>
        <begin position="125"/>
        <end position="143"/>
    </location>
</feature>
<accession>A0ABV4UV91</accession>
<comment type="caution">
    <text evidence="2">The sequence shown here is derived from an EMBL/GenBank/DDBJ whole genome shotgun (WGS) entry which is preliminary data.</text>
</comment>
<organism evidence="2 3">
    <name type="scientific">Paenibacillus oleatilyticus</name>
    <dbReference type="NCBI Taxonomy" id="2594886"/>
    <lineage>
        <taxon>Bacteria</taxon>
        <taxon>Bacillati</taxon>
        <taxon>Bacillota</taxon>
        <taxon>Bacilli</taxon>
        <taxon>Bacillales</taxon>
        <taxon>Paenibacillaceae</taxon>
        <taxon>Paenibacillus</taxon>
    </lineage>
</organism>
<name>A0ABV4UV91_9BACL</name>
<reference evidence="2 3" key="1">
    <citation type="submission" date="2024-09" db="EMBL/GenBank/DDBJ databases">
        <authorList>
            <person name="Makale K.P.P."/>
            <person name="Makhzoum A."/>
            <person name="Rantong G."/>
            <person name="Rahube T.O."/>
        </authorList>
    </citation>
    <scope>NUCLEOTIDE SEQUENCE [LARGE SCALE GENOMIC DNA]</scope>
    <source>
        <strain evidence="2 3">KM_D13</strain>
    </source>
</reference>
<feature type="transmembrane region" description="Helical" evidence="1">
    <location>
        <begin position="6"/>
        <end position="25"/>
    </location>
</feature>
<dbReference type="RefSeq" id="WP_163855876.1">
    <property type="nucleotide sequence ID" value="NZ_JBHDLN010000003.1"/>
</dbReference>
<evidence type="ECO:0000313" key="2">
    <source>
        <dbReference type="EMBL" id="MFB0841744.1"/>
    </source>
</evidence>